<keyword evidence="1" id="KW-1133">Transmembrane helix</keyword>
<dbReference type="RefSeq" id="WP_311797598.1">
    <property type="nucleotide sequence ID" value="NZ_JARQAI010000036.1"/>
</dbReference>
<sequence>MRAFLSVLNKIIIAVILFLFIRSESTLISLAQKNPTNLVYILVSIGMIGVIFLNLFFSTKLTIIDIKKMRLSWADIKNCFSWLLLVLGVKIVGGIILTFENANTTDNQVGLENFLTNVPLFIVILLTVLSAPIMEEIGSVAKF</sequence>
<dbReference type="EMBL" id="JARQAI010000036">
    <property type="protein sequence ID" value="MDT2738214.1"/>
    <property type="molecule type" value="Genomic_DNA"/>
</dbReference>
<name>A0AAE4L4S0_9ENTE</name>
<feature type="transmembrane region" description="Helical" evidence="1">
    <location>
        <begin position="79"/>
        <end position="99"/>
    </location>
</feature>
<comment type="caution">
    <text evidence="2">The sequence shown here is derived from an EMBL/GenBank/DDBJ whole genome shotgun (WGS) entry which is preliminary data.</text>
</comment>
<reference evidence="2" key="1">
    <citation type="submission" date="2023-03" db="EMBL/GenBank/DDBJ databases">
        <authorList>
            <person name="Shen W."/>
            <person name="Cai J."/>
        </authorList>
    </citation>
    <scope>NUCLEOTIDE SEQUENCE</scope>
    <source>
        <strain evidence="2">P69-2</strain>
    </source>
</reference>
<evidence type="ECO:0000256" key="1">
    <source>
        <dbReference type="SAM" id="Phobius"/>
    </source>
</evidence>
<keyword evidence="1" id="KW-0472">Membrane</keyword>
<feature type="transmembrane region" description="Helical" evidence="1">
    <location>
        <begin position="114"/>
        <end position="134"/>
    </location>
</feature>
<dbReference type="AlphaFoldDB" id="A0AAE4L4S0"/>
<dbReference type="Proteomes" id="UP001180842">
    <property type="component" value="Unassembled WGS sequence"/>
</dbReference>
<accession>A0AAE4L4S0</accession>
<organism evidence="2 3">
    <name type="scientific">Enterococcus pseudoavium</name>
    <dbReference type="NCBI Taxonomy" id="44007"/>
    <lineage>
        <taxon>Bacteria</taxon>
        <taxon>Bacillati</taxon>
        <taxon>Bacillota</taxon>
        <taxon>Bacilli</taxon>
        <taxon>Lactobacillales</taxon>
        <taxon>Enterococcaceae</taxon>
        <taxon>Enterococcus</taxon>
    </lineage>
</organism>
<evidence type="ECO:0000313" key="3">
    <source>
        <dbReference type="Proteomes" id="UP001180842"/>
    </source>
</evidence>
<keyword evidence="1" id="KW-0812">Transmembrane</keyword>
<protein>
    <submittedName>
        <fullName evidence="2">Uncharacterized protein</fullName>
    </submittedName>
</protein>
<gene>
    <name evidence="2" type="ORF">P7H00_13980</name>
</gene>
<evidence type="ECO:0000313" key="2">
    <source>
        <dbReference type="EMBL" id="MDT2738214.1"/>
    </source>
</evidence>
<feature type="transmembrane region" description="Helical" evidence="1">
    <location>
        <begin position="38"/>
        <end position="58"/>
    </location>
</feature>
<proteinExistence type="predicted"/>